<organism evidence="1 2">
    <name type="scientific">Gigaspora rosea</name>
    <dbReference type="NCBI Taxonomy" id="44941"/>
    <lineage>
        <taxon>Eukaryota</taxon>
        <taxon>Fungi</taxon>
        <taxon>Fungi incertae sedis</taxon>
        <taxon>Mucoromycota</taxon>
        <taxon>Glomeromycotina</taxon>
        <taxon>Glomeromycetes</taxon>
        <taxon>Diversisporales</taxon>
        <taxon>Gigasporaceae</taxon>
        <taxon>Gigaspora</taxon>
    </lineage>
</organism>
<protein>
    <submittedName>
        <fullName evidence="1">Uncharacterized protein</fullName>
    </submittedName>
</protein>
<gene>
    <name evidence="1" type="ORF">C2G38_2173777</name>
</gene>
<evidence type="ECO:0000313" key="1">
    <source>
        <dbReference type="EMBL" id="RIB22534.1"/>
    </source>
</evidence>
<comment type="caution">
    <text evidence="1">The sequence shown here is derived from an EMBL/GenBank/DDBJ whole genome shotgun (WGS) entry which is preliminary data.</text>
</comment>
<dbReference type="Proteomes" id="UP000266673">
    <property type="component" value="Unassembled WGS sequence"/>
</dbReference>
<dbReference type="OrthoDB" id="15001at2759"/>
<sequence>MRADGVGFLNNVINYHIVCGKGARPGVSTKKRVDDDIKNASSMAKLYDHIVILEADAFQQLFTDLRTYGITAFKTEVLLFEVDHFGLPRDWVEMPNFV</sequence>
<dbReference type="EMBL" id="QKWP01000305">
    <property type="protein sequence ID" value="RIB22534.1"/>
    <property type="molecule type" value="Genomic_DNA"/>
</dbReference>
<reference evidence="1 2" key="1">
    <citation type="submission" date="2018-06" db="EMBL/GenBank/DDBJ databases">
        <title>Comparative genomics reveals the genomic features of Rhizophagus irregularis, R. cerebriforme, R. diaphanum and Gigaspora rosea, and their symbiotic lifestyle signature.</title>
        <authorList>
            <person name="Morin E."/>
            <person name="San Clemente H."/>
            <person name="Chen E.C.H."/>
            <person name="De La Providencia I."/>
            <person name="Hainaut M."/>
            <person name="Kuo A."/>
            <person name="Kohler A."/>
            <person name="Murat C."/>
            <person name="Tang N."/>
            <person name="Roy S."/>
            <person name="Loubradou J."/>
            <person name="Henrissat B."/>
            <person name="Grigoriev I.V."/>
            <person name="Corradi N."/>
            <person name="Roux C."/>
            <person name="Martin F.M."/>
        </authorList>
    </citation>
    <scope>NUCLEOTIDE SEQUENCE [LARGE SCALE GENOMIC DNA]</scope>
    <source>
        <strain evidence="1 2">DAOM 194757</strain>
    </source>
</reference>
<name>A0A397VJA4_9GLOM</name>
<keyword evidence="2" id="KW-1185">Reference proteome</keyword>
<accession>A0A397VJA4</accession>
<proteinExistence type="predicted"/>
<dbReference type="AlphaFoldDB" id="A0A397VJA4"/>
<evidence type="ECO:0000313" key="2">
    <source>
        <dbReference type="Proteomes" id="UP000266673"/>
    </source>
</evidence>